<gene>
    <name evidence="3" type="ORF">Mtai_v1c28120</name>
</gene>
<geneLocation type="plasmid" evidence="3 4">
    <name>pMtWR-220</name>
</geneLocation>
<sequence length="679" mass="76748">MVHPTLLLFFPSARSLLEPLYPVWEKRLGSKALALEKAQPQAWREGLGRLLNQNRLLALRARGFPPDPAPTLVVLGSPLDEALEETLADLEAFFLGAGSQGLEARLHLVLLLRDPQEFQAAGRFPPNPAHPLPSRVWPLALWNRRGGRLAREEYLQVWVQHFVEALIHTRAPLQPTQGRDWMGLGVARIERAQPQAQDLVPGLWEAIQGAGEGHPGAFQLPPPPQTPKAQYPPKPERQDCFRYPEWRGSSWEQALAEQARKEEAALEEALLSLENPIRFASVSEALFKGPKALQAVLTGLRETQGELQKRLQEALAEMDEALGFRGQRARYRRLKARQERGRPVDEEEFDRLEALFQELDGALGEGRLEVLLERDGEARALREELERLKAELEEGQKEWDKQEAAASSQSQPRGFRWFFPRRPTTPETPSARKQLCDAAWSILGEAHERYVAYAARLEKYRRIYREVGYLNALLPALAEEERQLQETLERIQSFSPRAPSRTHNPLVVRLPGPRPPRFAYHQEAARLLQEGILEHLWYGDDLEALEEELLEGAERLLAHTPPPEPLNPPPETWALLVEAATPQVPVRTWPEHRAYAYVLGSAQGRRWGEAYAEEPGREGEVVLFRLLYPLAPADLWREGAGAFSEEGELSLQEAPAQAGQPRDSLRPNPLLDELQGLLG</sequence>
<keyword evidence="3" id="KW-0614">Plasmid</keyword>
<evidence type="ECO:0000313" key="4">
    <source>
        <dbReference type="Proteomes" id="UP000263013"/>
    </source>
</evidence>
<dbReference type="Proteomes" id="UP000263013">
    <property type="component" value="Plasmid pMtWR-220"/>
</dbReference>
<reference evidence="3 4" key="1">
    <citation type="submission" date="2017-05" db="EMBL/GenBank/DDBJ databases">
        <title>Complete genome sequence of Meiothermus taiwanensis WR-220.</title>
        <authorList>
            <person name="Wu W.-L."/>
            <person name="Lo W.-S."/>
            <person name="Kuo C.-H."/>
            <person name="Wu S.-H."/>
        </authorList>
    </citation>
    <scope>NUCLEOTIDE SEQUENCE [LARGE SCALE GENOMIC DNA]</scope>
    <source>
        <strain evidence="3 4">WR-220</strain>
        <plasmid evidence="3 4">pMtWR-220</plasmid>
    </source>
</reference>
<name>A0ABN5M0T9_9DEIN</name>
<feature type="coiled-coil region" evidence="1">
    <location>
        <begin position="371"/>
        <end position="405"/>
    </location>
</feature>
<evidence type="ECO:0000256" key="1">
    <source>
        <dbReference type="SAM" id="Coils"/>
    </source>
</evidence>
<keyword evidence="1" id="KW-0175">Coiled coil</keyword>
<organism evidence="3 4">
    <name type="scientific">Meiothermus taiwanensis WR-220</name>
    <dbReference type="NCBI Taxonomy" id="1339250"/>
    <lineage>
        <taxon>Bacteria</taxon>
        <taxon>Thermotogati</taxon>
        <taxon>Deinococcota</taxon>
        <taxon>Deinococci</taxon>
        <taxon>Thermales</taxon>
        <taxon>Thermaceae</taxon>
        <taxon>Meiothermus</taxon>
    </lineage>
</organism>
<accession>A0ABN5M0T9</accession>
<protein>
    <submittedName>
        <fullName evidence="3">Uncharacterized protein</fullName>
    </submittedName>
</protein>
<feature type="region of interest" description="Disordered" evidence="2">
    <location>
        <begin position="211"/>
        <end position="238"/>
    </location>
</feature>
<evidence type="ECO:0000256" key="2">
    <source>
        <dbReference type="SAM" id="MobiDB-lite"/>
    </source>
</evidence>
<dbReference type="EMBL" id="CP021131">
    <property type="protein sequence ID" value="AWR88036.1"/>
    <property type="molecule type" value="Genomic_DNA"/>
</dbReference>
<dbReference type="RefSeq" id="WP_027888720.1">
    <property type="nucleotide sequence ID" value="NZ_CP021131.1"/>
</dbReference>
<proteinExistence type="predicted"/>
<feature type="compositionally biased region" description="Pro residues" evidence="2">
    <location>
        <begin position="220"/>
        <end position="233"/>
    </location>
</feature>
<feature type="region of interest" description="Disordered" evidence="2">
    <location>
        <begin position="646"/>
        <end position="670"/>
    </location>
</feature>
<evidence type="ECO:0000313" key="3">
    <source>
        <dbReference type="EMBL" id="AWR88036.1"/>
    </source>
</evidence>
<keyword evidence="4" id="KW-1185">Reference proteome</keyword>